<evidence type="ECO:0000256" key="13">
    <source>
        <dbReference type="ARBA" id="ARBA00023326"/>
    </source>
</evidence>
<evidence type="ECO:0000313" key="20">
    <source>
        <dbReference type="EMBL" id="KIM30453.1"/>
    </source>
</evidence>
<dbReference type="GO" id="GO:0005576">
    <property type="term" value="C:extracellular region"/>
    <property type="evidence" value="ECO:0007669"/>
    <property type="project" value="UniProtKB-SubCell"/>
</dbReference>
<dbReference type="STRING" id="933852.A0A0C2WWD5"/>
<comment type="catalytic activity">
    <reaction evidence="1">
        <text>Hydrolysis of terminal, non-reducing beta-D-glucosyl residues with release of beta-D-glucose.</text>
        <dbReference type="EC" id="3.2.1.21"/>
    </reaction>
</comment>
<dbReference type="Pfam" id="PF21365">
    <property type="entry name" value="Glyco_hydro_31_3rd"/>
    <property type="match status" value="1"/>
</dbReference>
<dbReference type="InterPro" id="IPR000322">
    <property type="entry name" value="Glyco_hydro_31_TIM"/>
</dbReference>
<dbReference type="SUPFAM" id="SSF51011">
    <property type="entry name" value="Glycosyl hydrolase domain"/>
    <property type="match status" value="1"/>
</dbReference>
<dbReference type="InterPro" id="IPR013780">
    <property type="entry name" value="Glyco_hydro_b"/>
</dbReference>
<dbReference type="GO" id="GO:0030246">
    <property type="term" value="F:carbohydrate binding"/>
    <property type="evidence" value="ECO:0007669"/>
    <property type="project" value="InterPro"/>
</dbReference>
<evidence type="ECO:0000259" key="19">
    <source>
        <dbReference type="Pfam" id="PF21365"/>
    </source>
</evidence>
<dbReference type="OrthoDB" id="5839090at2759"/>
<keyword evidence="7 16" id="KW-0732">Signal</keyword>
<dbReference type="PROSITE" id="PS00129">
    <property type="entry name" value="GLYCOSYL_HYDROL_F31_1"/>
    <property type="match status" value="1"/>
</dbReference>
<evidence type="ECO:0000256" key="7">
    <source>
        <dbReference type="ARBA" id="ARBA00022729"/>
    </source>
</evidence>
<reference evidence="21" key="2">
    <citation type="submission" date="2015-01" db="EMBL/GenBank/DDBJ databases">
        <title>Evolutionary Origins and Diversification of the Mycorrhizal Mutualists.</title>
        <authorList>
            <consortium name="DOE Joint Genome Institute"/>
            <consortium name="Mycorrhizal Genomics Consortium"/>
            <person name="Kohler A."/>
            <person name="Kuo A."/>
            <person name="Nagy L.G."/>
            <person name="Floudas D."/>
            <person name="Copeland A."/>
            <person name="Barry K.W."/>
            <person name="Cichocki N."/>
            <person name="Veneault-Fourrey C."/>
            <person name="LaButti K."/>
            <person name="Lindquist E.A."/>
            <person name="Lipzen A."/>
            <person name="Lundell T."/>
            <person name="Morin E."/>
            <person name="Murat C."/>
            <person name="Riley R."/>
            <person name="Ohm R."/>
            <person name="Sun H."/>
            <person name="Tunlid A."/>
            <person name="Henrissat B."/>
            <person name="Grigoriev I.V."/>
            <person name="Hibbett D.S."/>
            <person name="Martin F."/>
        </authorList>
    </citation>
    <scope>NUCLEOTIDE SEQUENCE [LARGE SCALE GENOMIC DNA]</scope>
    <source>
        <strain evidence="21">MAFF 305830</strain>
    </source>
</reference>
<evidence type="ECO:0000259" key="18">
    <source>
        <dbReference type="Pfam" id="PF13802"/>
    </source>
</evidence>
<evidence type="ECO:0000256" key="12">
    <source>
        <dbReference type="ARBA" id="ARBA00023316"/>
    </source>
</evidence>
<evidence type="ECO:0000256" key="8">
    <source>
        <dbReference type="ARBA" id="ARBA00022801"/>
    </source>
</evidence>
<dbReference type="InterPro" id="IPR030458">
    <property type="entry name" value="Glyco_hydro_31_AS"/>
</dbReference>
<keyword evidence="10" id="KW-0119">Carbohydrate metabolism</keyword>
<feature type="signal peptide" evidence="16">
    <location>
        <begin position="1"/>
        <end position="23"/>
    </location>
</feature>
<evidence type="ECO:0000256" key="15">
    <source>
        <dbReference type="RuleBase" id="RU361185"/>
    </source>
</evidence>
<keyword evidence="9" id="KW-0325">Glycoprotein</keyword>
<name>A0A0C2WWD5_SERVB</name>
<dbReference type="CDD" id="cd06602">
    <property type="entry name" value="GH31_MGAM_SI_GAA"/>
    <property type="match status" value="1"/>
</dbReference>
<gene>
    <name evidence="20" type="ORF">M408DRAFT_328043</name>
</gene>
<evidence type="ECO:0000256" key="1">
    <source>
        <dbReference type="ARBA" id="ARBA00000448"/>
    </source>
</evidence>
<feature type="domain" description="Glycoside hydrolase family 31 TIM barrel" evidence="17">
    <location>
        <begin position="267"/>
        <end position="651"/>
    </location>
</feature>
<dbReference type="Pfam" id="PF13802">
    <property type="entry name" value="Gal_mutarotas_2"/>
    <property type="match status" value="1"/>
</dbReference>
<dbReference type="GO" id="GO:0000272">
    <property type="term" value="P:polysaccharide catabolic process"/>
    <property type="evidence" value="ECO:0007669"/>
    <property type="project" value="UniProtKB-KW"/>
</dbReference>
<keyword evidence="13" id="KW-0624">Polysaccharide degradation</keyword>
<dbReference type="CDD" id="cd14752">
    <property type="entry name" value="GH31_N"/>
    <property type="match status" value="1"/>
</dbReference>
<dbReference type="Gene3D" id="2.60.40.1760">
    <property type="entry name" value="glycosyl hydrolase (family 31)"/>
    <property type="match status" value="1"/>
</dbReference>
<dbReference type="EMBL" id="KN824284">
    <property type="protein sequence ID" value="KIM30453.1"/>
    <property type="molecule type" value="Genomic_DNA"/>
</dbReference>
<dbReference type="Gene3D" id="3.20.20.80">
    <property type="entry name" value="Glycosidases"/>
    <property type="match status" value="1"/>
</dbReference>
<dbReference type="PANTHER" id="PTHR22762:SF67">
    <property type="entry name" value="ALPHA_BETA-GLUCOSIDASE AGDC-RELATED"/>
    <property type="match status" value="1"/>
</dbReference>
<evidence type="ECO:0000256" key="3">
    <source>
        <dbReference type="ARBA" id="ARBA00007806"/>
    </source>
</evidence>
<keyword evidence="21" id="KW-1185">Reference proteome</keyword>
<dbReference type="GO" id="GO:0008422">
    <property type="term" value="F:beta-glucosidase activity"/>
    <property type="evidence" value="ECO:0007669"/>
    <property type="project" value="UniProtKB-EC"/>
</dbReference>
<evidence type="ECO:0000256" key="11">
    <source>
        <dbReference type="ARBA" id="ARBA00023295"/>
    </source>
</evidence>
<sequence length="894" mass="100465">MKKLSRFATLFLSFGCISTLVRAASVLDACPGYNAENVQVTHSSLTADLVLAGEPCAIYGQELPKLSLHVEYQTDSRIRVKITDPRETRYEVPEQVVPRPRAEQAPTQTLINFRFTSSPFSFSIVRTDTKETLFDTVGHALIFSPQYLRLKTSLPLNANIYGLGEHTESFRLDPENTTRTLWTRDSMRIPPGTNLYGAHPVYFEQRTTGTHGVLLLNSNGMDIKLNQGEQRGSLEYNVIGGMLDLYFFTGATPVEVAKQYAEIIGRPAEVPYWSFGLHQCRFGYKDINEVVQVVANYSTAGIPLETMWIDIDYMDDRLIFTTDPEAYPKDKLRLLIKDLHEKDQHFVMMVDPAVGTRAGQQATYDRGSEADVWLKGPDGKPHIGIVWPGTTVFPDWFHPSANSFWAKEFELFFNPADGFDIDGVWIDMNEPASFCYHPCKAEINKVNVTEIMLTLGNVPPLDPTLDQDEVDGVNLQRPPYAIRNDLPRLSDRTAPVDAVHHNGLLEYDTHNLYGSMMSVATREAMLARKPTLRPFVITRSTFAGIGAKVGKWLGDNASEWAHYRFSIAGMLGFASIYQVPMVGSDVCGFVDNTTEPLCARWAMLGAFSPFYRNHNDIASIPQEFYRWPVVAKAAKAAIEIRYKLLDYLYTAFHKAHLDGTPVVQPLFFAYSNDEQTFGIEHQFLFGDAIMVAPVLDEGNKVEIYLPMDIFYEFGTRKMISGPGAKLWVKEVELHEIPLLIRGGKIIPMRVESAMTTKGLRQKDFEIVVAPGLLGLATGSLYLDDGVSLEQEATLEVLYAFDGTKLFVTPTGSFNAGVQYSKIAILGVDESPGFLKLTWSDGRILQTKNFKWSADTEVLDLEMSIPLNEKFTLELVWEDFEYHSGKEQVPLHDEL</sequence>
<keyword evidence="6" id="KW-0964">Secreted</keyword>
<dbReference type="GO" id="GO:0071555">
    <property type="term" value="P:cell wall organization"/>
    <property type="evidence" value="ECO:0007669"/>
    <property type="project" value="UniProtKB-KW"/>
</dbReference>
<evidence type="ECO:0000256" key="2">
    <source>
        <dbReference type="ARBA" id="ARBA00004613"/>
    </source>
</evidence>
<dbReference type="Gene3D" id="2.60.40.1180">
    <property type="entry name" value="Golgi alpha-mannosidase II"/>
    <property type="match status" value="2"/>
</dbReference>
<protein>
    <recommendedName>
        <fullName evidence="5">Probable alpha/beta-glucosidase agdC</fullName>
        <ecNumber evidence="4">3.2.1.21</ecNumber>
    </recommendedName>
</protein>
<feature type="chain" id="PRO_5002170424" description="Probable alpha/beta-glucosidase agdC" evidence="16">
    <location>
        <begin position="24"/>
        <end position="894"/>
    </location>
</feature>
<evidence type="ECO:0000256" key="4">
    <source>
        <dbReference type="ARBA" id="ARBA00012744"/>
    </source>
</evidence>
<dbReference type="InterPro" id="IPR011013">
    <property type="entry name" value="Gal_mutarotase_sf_dom"/>
</dbReference>
<dbReference type="InterPro" id="IPR025887">
    <property type="entry name" value="Glyco_hydro_31_N_dom"/>
</dbReference>
<dbReference type="SUPFAM" id="SSF74650">
    <property type="entry name" value="Galactose mutarotase-like"/>
    <property type="match status" value="1"/>
</dbReference>
<dbReference type="AlphaFoldDB" id="A0A0C2WWD5"/>
<evidence type="ECO:0000256" key="16">
    <source>
        <dbReference type="SAM" id="SignalP"/>
    </source>
</evidence>
<dbReference type="InterPro" id="IPR017853">
    <property type="entry name" value="GH"/>
</dbReference>
<dbReference type="HOGENOM" id="CLU_000631_11_0_1"/>
<dbReference type="SUPFAM" id="SSF51445">
    <property type="entry name" value="(Trans)glycosidases"/>
    <property type="match status" value="1"/>
</dbReference>
<dbReference type="EC" id="3.2.1.21" evidence="4"/>
<accession>A0A0C2WWD5</accession>
<dbReference type="InterPro" id="IPR048395">
    <property type="entry name" value="Glyco_hydro_31_C"/>
</dbReference>
<evidence type="ECO:0000259" key="17">
    <source>
        <dbReference type="Pfam" id="PF01055"/>
    </source>
</evidence>
<dbReference type="Pfam" id="PF01055">
    <property type="entry name" value="Glyco_hydro_31_2nd"/>
    <property type="match status" value="1"/>
</dbReference>
<evidence type="ECO:0000256" key="6">
    <source>
        <dbReference type="ARBA" id="ARBA00022525"/>
    </source>
</evidence>
<feature type="domain" description="Glycosyl hydrolase family 31 C-terminal" evidence="19">
    <location>
        <begin position="659"/>
        <end position="746"/>
    </location>
</feature>
<keyword evidence="8 15" id="KW-0378">Hydrolase</keyword>
<dbReference type="Proteomes" id="UP000054097">
    <property type="component" value="Unassembled WGS sequence"/>
</dbReference>
<comment type="subcellular location">
    <subcellularLocation>
        <location evidence="2">Secreted</location>
    </subcellularLocation>
</comment>
<evidence type="ECO:0000256" key="5">
    <source>
        <dbReference type="ARBA" id="ARBA00014002"/>
    </source>
</evidence>
<keyword evidence="11 15" id="KW-0326">Glycosidase</keyword>
<evidence type="ECO:0000256" key="14">
    <source>
        <dbReference type="ARBA" id="ARBA00025512"/>
    </source>
</evidence>
<comment type="similarity">
    <text evidence="3 15">Belongs to the glycosyl hydrolase 31 family.</text>
</comment>
<evidence type="ECO:0000256" key="10">
    <source>
        <dbReference type="ARBA" id="ARBA00023277"/>
    </source>
</evidence>
<reference evidence="20 21" key="1">
    <citation type="submission" date="2014-04" db="EMBL/GenBank/DDBJ databases">
        <authorList>
            <consortium name="DOE Joint Genome Institute"/>
            <person name="Kuo A."/>
            <person name="Zuccaro A."/>
            <person name="Kohler A."/>
            <person name="Nagy L.G."/>
            <person name="Floudas D."/>
            <person name="Copeland A."/>
            <person name="Barry K.W."/>
            <person name="Cichocki N."/>
            <person name="Veneault-Fourrey C."/>
            <person name="LaButti K."/>
            <person name="Lindquist E.A."/>
            <person name="Lipzen A."/>
            <person name="Lundell T."/>
            <person name="Morin E."/>
            <person name="Murat C."/>
            <person name="Sun H."/>
            <person name="Tunlid A."/>
            <person name="Henrissat B."/>
            <person name="Grigoriev I.V."/>
            <person name="Hibbett D.S."/>
            <person name="Martin F."/>
            <person name="Nordberg H.P."/>
            <person name="Cantor M.N."/>
            <person name="Hua S.X."/>
        </authorList>
    </citation>
    <scope>NUCLEOTIDE SEQUENCE [LARGE SCALE GENOMIC DNA]</scope>
    <source>
        <strain evidence="20 21">MAFF 305830</strain>
    </source>
</reference>
<proteinExistence type="inferred from homology"/>
<feature type="domain" description="Glycoside hydrolase family 31 N-terminal" evidence="18">
    <location>
        <begin position="112"/>
        <end position="220"/>
    </location>
</feature>
<dbReference type="PANTHER" id="PTHR22762">
    <property type="entry name" value="ALPHA-GLUCOSIDASE"/>
    <property type="match status" value="1"/>
</dbReference>
<keyword evidence="12" id="KW-0961">Cell wall biogenesis/degradation</keyword>
<evidence type="ECO:0000313" key="21">
    <source>
        <dbReference type="Proteomes" id="UP000054097"/>
    </source>
</evidence>
<organism evidence="20 21">
    <name type="scientific">Serendipita vermifera MAFF 305830</name>
    <dbReference type="NCBI Taxonomy" id="933852"/>
    <lineage>
        <taxon>Eukaryota</taxon>
        <taxon>Fungi</taxon>
        <taxon>Dikarya</taxon>
        <taxon>Basidiomycota</taxon>
        <taxon>Agaricomycotina</taxon>
        <taxon>Agaricomycetes</taxon>
        <taxon>Sebacinales</taxon>
        <taxon>Serendipitaceae</taxon>
        <taxon>Serendipita</taxon>
    </lineage>
</organism>
<comment type="function">
    <text evidence="14">Glucosidase involved in the degradation of cellulosic biomass. Has both alpha- and beta-glucosidase activity.</text>
</comment>
<evidence type="ECO:0000256" key="9">
    <source>
        <dbReference type="ARBA" id="ARBA00023180"/>
    </source>
</evidence>